<comment type="subcellular location">
    <subcellularLocation>
        <location evidence="1">Cell membrane</location>
        <topology evidence="1">Multi-pass membrane protein</topology>
    </subcellularLocation>
    <subcellularLocation>
        <location evidence="10">Membrane</location>
        <topology evidence="10">Multi-pass membrane protein</topology>
    </subcellularLocation>
</comment>
<dbReference type="Gene3D" id="1.20.1250.20">
    <property type="entry name" value="MFS general substrate transporter like domains"/>
    <property type="match status" value="1"/>
</dbReference>
<feature type="transmembrane region" description="Helical" evidence="11">
    <location>
        <begin position="364"/>
        <end position="386"/>
    </location>
</feature>
<comment type="similarity">
    <text evidence="2 10">Belongs to the major facilitator superfamily. Proton-dependent oligopeptide transporter (POT/PTR) (TC 2.A.17) family.</text>
</comment>
<dbReference type="GO" id="GO:0005886">
    <property type="term" value="C:plasma membrane"/>
    <property type="evidence" value="ECO:0007669"/>
    <property type="project" value="UniProtKB-SubCell"/>
</dbReference>
<dbReference type="AlphaFoldDB" id="A0AAW9JMX9"/>
<evidence type="ECO:0000313" key="14">
    <source>
        <dbReference type="Proteomes" id="UP001290462"/>
    </source>
</evidence>
<evidence type="ECO:0000256" key="6">
    <source>
        <dbReference type="ARBA" id="ARBA00022989"/>
    </source>
</evidence>
<dbReference type="GO" id="GO:0071916">
    <property type="term" value="F:dipeptide transmembrane transporter activity"/>
    <property type="evidence" value="ECO:0007669"/>
    <property type="project" value="UniProtKB-ARBA"/>
</dbReference>
<evidence type="ECO:0000256" key="9">
    <source>
        <dbReference type="ARBA" id="ARBA00069644"/>
    </source>
</evidence>
<comment type="caution">
    <text evidence="13">The sequence shown here is derived from an EMBL/GenBank/DDBJ whole genome shotgun (WGS) entry which is preliminary data.</text>
</comment>
<evidence type="ECO:0000313" key="13">
    <source>
        <dbReference type="EMBL" id="MDZ5757955.1"/>
    </source>
</evidence>
<reference evidence="13" key="1">
    <citation type="submission" date="2023-08" db="EMBL/GenBank/DDBJ databases">
        <title>Genomic characterization of piscicolin 126 produced by Carnobacterium maltaromaticum CM22 strain isolated from salmon (Salmo salar).</title>
        <authorList>
            <person name="Gonzalez-Gragera E."/>
            <person name="Garcia-Lopez J.D."/>
            <person name="Teso-Perez C."/>
            <person name="Gimenez-Hernandez I."/>
            <person name="Peralta-Sanchez J.M."/>
            <person name="Valdivia E."/>
            <person name="Montalban-Lopez M."/>
            <person name="Martin-Platero A.M."/>
            <person name="Banos A."/>
            <person name="Martinez-Bueno M."/>
        </authorList>
    </citation>
    <scope>NUCLEOTIDE SEQUENCE</scope>
    <source>
        <strain evidence="13">CM22</strain>
    </source>
</reference>
<dbReference type="NCBIfam" id="TIGR00924">
    <property type="entry name" value="yjdL_sub1_fam"/>
    <property type="match status" value="1"/>
</dbReference>
<dbReference type="FunFam" id="1.20.1250.20:FF:000017">
    <property type="entry name" value="Dipeptide and tripeptide permease A"/>
    <property type="match status" value="1"/>
</dbReference>
<feature type="transmembrane region" description="Helical" evidence="11">
    <location>
        <begin position="35"/>
        <end position="54"/>
    </location>
</feature>
<dbReference type="PROSITE" id="PS01023">
    <property type="entry name" value="PTR2_2"/>
    <property type="match status" value="1"/>
</dbReference>
<keyword evidence="7 11" id="KW-0472">Membrane</keyword>
<dbReference type="SUPFAM" id="SSF103473">
    <property type="entry name" value="MFS general substrate transporter"/>
    <property type="match status" value="1"/>
</dbReference>
<protein>
    <recommendedName>
        <fullName evidence="9">Di-/tripeptide transporter</fullName>
    </recommendedName>
</protein>
<evidence type="ECO:0000256" key="10">
    <source>
        <dbReference type="RuleBase" id="RU003755"/>
    </source>
</evidence>
<evidence type="ECO:0000256" key="3">
    <source>
        <dbReference type="ARBA" id="ARBA00022448"/>
    </source>
</evidence>
<dbReference type="PANTHER" id="PTHR23517">
    <property type="entry name" value="RESISTANCE PROTEIN MDTM, PUTATIVE-RELATED-RELATED"/>
    <property type="match status" value="1"/>
</dbReference>
<gene>
    <name evidence="13" type="ORF">RAK27_04715</name>
</gene>
<dbReference type="GO" id="GO:0042937">
    <property type="term" value="F:tripeptide transmembrane transporter activity"/>
    <property type="evidence" value="ECO:0007669"/>
    <property type="project" value="UniProtKB-ARBA"/>
</dbReference>
<dbReference type="InterPro" id="IPR018456">
    <property type="entry name" value="PTR2_symporter_CS"/>
</dbReference>
<dbReference type="InterPro" id="IPR000109">
    <property type="entry name" value="POT_fam"/>
</dbReference>
<dbReference type="EMBL" id="JAVBVO010000003">
    <property type="protein sequence ID" value="MDZ5757955.1"/>
    <property type="molecule type" value="Genomic_DNA"/>
</dbReference>
<evidence type="ECO:0000256" key="1">
    <source>
        <dbReference type="ARBA" id="ARBA00004651"/>
    </source>
</evidence>
<sequence length="492" mass="54190">MGGRKTVKKEKTFFGQPRGLSTLFFTEMWERFSYYGMRAILIYYIYDSVANGGLGYSKSLAASIMAIYGSMVYMSSVIGGWLSDRVLGSRKTIFYGGILIMIGHIILATPFGAPALFASIAIIVLGTGMLKPNVSEIVGGLYNKNDLRRDSGFSIFVMGINIGSFLAPIILGAVQKEYNYHVGFSIAAFGMLAGLIQYYFQGKKYLGTVGLEPTNPISETEKSAVYKNLIKGIGLLAIVILGAALLGKLTIEFVIFLLSILGVALPVYYFTKMIRSKDVNDMERSRIWAYIPLFIASIFFWSIEEQGSVVLAIYADERTNLDFMGFHLIPSWFQSLNPLFVILMSTMFAWLWTKLGERQPSTTIKFSIGIVFAGLSFVILVIPALLNGVDTLVSPWWLVLSFFLVIVGEMCLSPVGLSATTKLAPRAFQSQMMSVWFLGDAAAQAINAQIVSLYSPENEVMYFAIVGGFTIAVGLLLSLMNSKIKTLMQGLN</sequence>
<feature type="transmembrane region" description="Helical" evidence="11">
    <location>
        <begin position="392"/>
        <end position="412"/>
    </location>
</feature>
<evidence type="ECO:0000259" key="12">
    <source>
        <dbReference type="PROSITE" id="PS50850"/>
    </source>
</evidence>
<evidence type="ECO:0000256" key="5">
    <source>
        <dbReference type="ARBA" id="ARBA00022692"/>
    </source>
</evidence>
<feature type="transmembrane region" description="Helical" evidence="11">
    <location>
        <begin position="93"/>
        <end position="109"/>
    </location>
</feature>
<dbReference type="PROSITE" id="PS50850">
    <property type="entry name" value="MFS"/>
    <property type="match status" value="1"/>
</dbReference>
<keyword evidence="3 10" id="KW-0813">Transport</keyword>
<dbReference type="InterPro" id="IPR020846">
    <property type="entry name" value="MFS_dom"/>
</dbReference>
<proteinExistence type="inferred from homology"/>
<dbReference type="GO" id="GO:0015333">
    <property type="term" value="F:peptide:proton symporter activity"/>
    <property type="evidence" value="ECO:0007669"/>
    <property type="project" value="UniProtKB-ARBA"/>
</dbReference>
<keyword evidence="5 10" id="KW-0812">Transmembrane</keyword>
<evidence type="ECO:0000256" key="2">
    <source>
        <dbReference type="ARBA" id="ARBA00005982"/>
    </source>
</evidence>
<dbReference type="PANTHER" id="PTHR23517:SF15">
    <property type="entry name" value="PROTON-DEPENDENT OLIGOPEPTIDE FAMILY TRANSPORT PROTEIN"/>
    <property type="match status" value="1"/>
</dbReference>
<organism evidence="13 14">
    <name type="scientific">Carnobacterium maltaromaticum</name>
    <name type="common">Carnobacterium piscicola</name>
    <dbReference type="NCBI Taxonomy" id="2751"/>
    <lineage>
        <taxon>Bacteria</taxon>
        <taxon>Bacillati</taxon>
        <taxon>Bacillota</taxon>
        <taxon>Bacilli</taxon>
        <taxon>Lactobacillales</taxon>
        <taxon>Carnobacteriaceae</taxon>
        <taxon>Carnobacterium</taxon>
    </lineage>
</organism>
<name>A0AAW9JMX9_CARML</name>
<keyword evidence="4" id="KW-1003">Cell membrane</keyword>
<comment type="function">
    <text evidence="8">Proton-dependent uptake of di- or tri-peptides.</text>
</comment>
<feature type="transmembrane region" description="Helical" evidence="11">
    <location>
        <begin position="460"/>
        <end position="479"/>
    </location>
</feature>
<keyword evidence="6 11" id="KW-1133">Transmembrane helix</keyword>
<evidence type="ECO:0000256" key="11">
    <source>
        <dbReference type="SAM" id="Phobius"/>
    </source>
</evidence>
<dbReference type="InterPro" id="IPR005279">
    <property type="entry name" value="Dipep/tripep_permease"/>
</dbReference>
<feature type="transmembrane region" description="Helical" evidence="11">
    <location>
        <begin position="155"/>
        <end position="174"/>
    </location>
</feature>
<feature type="transmembrane region" description="Helical" evidence="11">
    <location>
        <begin position="180"/>
        <end position="200"/>
    </location>
</feature>
<feature type="transmembrane region" description="Helical" evidence="11">
    <location>
        <begin position="287"/>
        <end position="303"/>
    </location>
</feature>
<dbReference type="InterPro" id="IPR036259">
    <property type="entry name" value="MFS_trans_sf"/>
</dbReference>
<feature type="transmembrane region" description="Helical" evidence="11">
    <location>
        <begin position="433"/>
        <end position="454"/>
    </location>
</feature>
<dbReference type="CDD" id="cd17346">
    <property type="entry name" value="MFS_DtpA_like"/>
    <property type="match status" value="1"/>
</dbReference>
<dbReference type="GO" id="GO:0035443">
    <property type="term" value="P:tripeptide transmembrane transport"/>
    <property type="evidence" value="ECO:0007669"/>
    <property type="project" value="UniProtKB-ARBA"/>
</dbReference>
<evidence type="ECO:0000256" key="7">
    <source>
        <dbReference type="ARBA" id="ARBA00023136"/>
    </source>
</evidence>
<evidence type="ECO:0000256" key="8">
    <source>
        <dbReference type="ARBA" id="ARBA00059575"/>
    </source>
</evidence>
<feature type="domain" description="Major facilitator superfamily (MFS) profile" evidence="12">
    <location>
        <begin position="1"/>
        <end position="205"/>
    </location>
</feature>
<evidence type="ECO:0000256" key="4">
    <source>
        <dbReference type="ARBA" id="ARBA00022475"/>
    </source>
</evidence>
<dbReference type="Proteomes" id="UP001290462">
    <property type="component" value="Unassembled WGS sequence"/>
</dbReference>
<feature type="transmembrane region" description="Helical" evidence="11">
    <location>
        <begin position="332"/>
        <end position="352"/>
    </location>
</feature>
<dbReference type="PROSITE" id="PS01022">
    <property type="entry name" value="PTR2_1"/>
    <property type="match status" value="1"/>
</dbReference>
<feature type="transmembrane region" description="Helical" evidence="11">
    <location>
        <begin position="60"/>
        <end position="81"/>
    </location>
</feature>
<accession>A0AAW9JMX9</accession>
<dbReference type="InterPro" id="IPR050171">
    <property type="entry name" value="MFS_Transporters"/>
</dbReference>
<dbReference type="Pfam" id="PF00854">
    <property type="entry name" value="PTR2"/>
    <property type="match status" value="1"/>
</dbReference>
<feature type="transmembrane region" description="Helical" evidence="11">
    <location>
        <begin position="229"/>
        <end position="247"/>
    </location>
</feature>